<evidence type="ECO:0000313" key="3">
    <source>
        <dbReference type="Proteomes" id="UP000289738"/>
    </source>
</evidence>
<dbReference type="InterPro" id="IPR058594">
    <property type="entry name" value="PB1-like_dom_pln"/>
</dbReference>
<reference evidence="2 3" key="1">
    <citation type="submission" date="2019-01" db="EMBL/GenBank/DDBJ databases">
        <title>Sequencing of cultivated peanut Arachis hypogaea provides insights into genome evolution and oil improvement.</title>
        <authorList>
            <person name="Chen X."/>
        </authorList>
    </citation>
    <scope>NUCLEOTIDE SEQUENCE [LARGE SCALE GENOMIC DNA]</scope>
    <source>
        <strain evidence="3">cv. Fuhuasheng</strain>
        <tissue evidence="2">Leaves</tissue>
    </source>
</reference>
<feature type="domain" description="PB1-like" evidence="1">
    <location>
        <begin position="48"/>
        <end position="126"/>
    </location>
</feature>
<dbReference type="PANTHER" id="PTHR31973">
    <property type="entry name" value="POLYPROTEIN, PUTATIVE-RELATED"/>
    <property type="match status" value="1"/>
</dbReference>
<accession>A0A445ANS1</accession>
<gene>
    <name evidence="2" type="ORF">Ahy_B01g052205</name>
</gene>
<evidence type="ECO:0000313" key="2">
    <source>
        <dbReference type="EMBL" id="RYR28097.1"/>
    </source>
</evidence>
<keyword evidence="3" id="KW-1185">Reference proteome</keyword>
<dbReference type="PANTHER" id="PTHR31973:SF187">
    <property type="entry name" value="MUTATOR TRANSPOSASE MUDRA PROTEIN"/>
    <property type="match status" value="1"/>
</dbReference>
<organism evidence="2 3">
    <name type="scientific">Arachis hypogaea</name>
    <name type="common">Peanut</name>
    <dbReference type="NCBI Taxonomy" id="3818"/>
    <lineage>
        <taxon>Eukaryota</taxon>
        <taxon>Viridiplantae</taxon>
        <taxon>Streptophyta</taxon>
        <taxon>Embryophyta</taxon>
        <taxon>Tracheophyta</taxon>
        <taxon>Spermatophyta</taxon>
        <taxon>Magnoliopsida</taxon>
        <taxon>eudicotyledons</taxon>
        <taxon>Gunneridae</taxon>
        <taxon>Pentapetalae</taxon>
        <taxon>rosids</taxon>
        <taxon>fabids</taxon>
        <taxon>Fabales</taxon>
        <taxon>Fabaceae</taxon>
        <taxon>Papilionoideae</taxon>
        <taxon>50 kb inversion clade</taxon>
        <taxon>dalbergioids sensu lato</taxon>
        <taxon>Dalbergieae</taxon>
        <taxon>Pterocarpus clade</taxon>
        <taxon>Arachis</taxon>
    </lineage>
</organism>
<dbReference type="Proteomes" id="UP000289738">
    <property type="component" value="Chromosome B01"/>
</dbReference>
<dbReference type="EMBL" id="SDMP01000011">
    <property type="protein sequence ID" value="RYR28097.1"/>
    <property type="molecule type" value="Genomic_DNA"/>
</dbReference>
<sequence length="494" mass="56393">MYDHNRKKVWIYDYACNFAYTNGERLIKTKMVLFNTRVHHGVHSDMRTGQATVIEDIDGDRRSMFEAYEKLRQFGYLKSTIAALWYKDPNADDSESNLKLLKGDSYAIEMCNIAELRGFVNLFVVHEVGDADGFSEVGYIDVGGDTGSFESEEPNGGGLEIVVFEGDQKKTDVVGDTEGQIGGGDHESSSEYSDDLTYFPSNDEGDSAKDIHFTDSEEKYDYDSGFGEENYVPKDSIVDKGKRVVTSDLEDEEAANSDDLENDHMIGGHDLVADDAEEDADCEGLRFPVHKPEKDMRNYNWKVGTLYESRQQFKDIVAAYAVQKTRTIKFKKCDLFKKKVESNPRIKVKDLVAKAHKKWNLTVTRAIETKTKQEALSQIQGAFREQYKRINYYCGELLRTNPIPSVYLKVIRSPYFTQERQNPNLMNYCVFQRLYVYFDACKKSFQHCKPFIRLDRCFLKTPQGGQLLTAIGRDPNEQILPIAYAVVEGETKDS</sequence>
<protein>
    <recommendedName>
        <fullName evidence="1">PB1-like domain-containing protein</fullName>
    </recommendedName>
</protein>
<comment type="caution">
    <text evidence="2">The sequence shown here is derived from an EMBL/GenBank/DDBJ whole genome shotgun (WGS) entry which is preliminary data.</text>
</comment>
<dbReference type="AlphaFoldDB" id="A0A445ANS1"/>
<dbReference type="Pfam" id="PF26130">
    <property type="entry name" value="PB1-like"/>
    <property type="match status" value="1"/>
</dbReference>
<evidence type="ECO:0000259" key="1">
    <source>
        <dbReference type="Pfam" id="PF26130"/>
    </source>
</evidence>
<proteinExistence type="predicted"/>
<name>A0A445ANS1_ARAHY</name>